<dbReference type="Proteomes" id="UP000184550">
    <property type="component" value="Unassembled WGS sequence"/>
</dbReference>
<protein>
    <submittedName>
        <fullName evidence="1">Uncharacterized protein</fullName>
    </submittedName>
</protein>
<organism evidence="1 2">
    <name type="scientific">Planktothrix serta PCC 8927</name>
    <dbReference type="NCBI Taxonomy" id="671068"/>
    <lineage>
        <taxon>Bacteria</taxon>
        <taxon>Bacillati</taxon>
        <taxon>Cyanobacteriota</taxon>
        <taxon>Cyanophyceae</taxon>
        <taxon>Oscillatoriophycideae</taxon>
        <taxon>Oscillatoriales</taxon>
        <taxon>Microcoleaceae</taxon>
        <taxon>Planktothrix</taxon>
    </lineage>
</organism>
<dbReference type="EMBL" id="CZCU02000145">
    <property type="protein sequence ID" value="VXD20344.1"/>
    <property type="molecule type" value="Genomic_DNA"/>
</dbReference>
<proteinExistence type="predicted"/>
<evidence type="ECO:0000313" key="1">
    <source>
        <dbReference type="EMBL" id="VXD20344.1"/>
    </source>
</evidence>
<evidence type="ECO:0000313" key="2">
    <source>
        <dbReference type="Proteomes" id="UP000184550"/>
    </source>
</evidence>
<dbReference type="AlphaFoldDB" id="A0A7Z9BQX8"/>
<comment type="caution">
    <text evidence="1">The sequence shown here is derived from an EMBL/GenBank/DDBJ whole genome shotgun (WGS) entry which is preliminary data.</text>
</comment>
<gene>
    <name evidence="1" type="ORF">PL8927_690094</name>
</gene>
<reference evidence="1" key="1">
    <citation type="submission" date="2019-10" db="EMBL/GenBank/DDBJ databases">
        <authorList>
            <consortium name="Genoscope - CEA"/>
            <person name="William W."/>
        </authorList>
    </citation>
    <scope>NUCLEOTIDE SEQUENCE [LARGE SCALE GENOMIC DNA]</scope>
    <source>
        <strain evidence="1">BBR_PRJEB10992</strain>
    </source>
</reference>
<name>A0A7Z9BQX8_9CYAN</name>
<sequence length="26" mass="3014">MFITVVGQRFCIPPLNDTDYVELKIT</sequence>
<accession>A0A7Z9BQX8</accession>
<keyword evidence="2" id="KW-1185">Reference proteome</keyword>